<dbReference type="InterPro" id="IPR019896">
    <property type="entry name" value="Polysacch_pyruvyl_Trfase_CsaB"/>
</dbReference>
<evidence type="ECO:0000313" key="2">
    <source>
        <dbReference type="EMBL" id="MCM1981662.1"/>
    </source>
</evidence>
<sequence length="366" mass="40204">MASKQVLLCGYYGYGNGGDEALLSTLLQMLPPSVIPVVMSATPAKTAQDYGVVTCNRNDPLAVMRALIQADAFIWGGGSLIQDVTSWASPLFYLGWMGIAQLLGRTTLAWAQGIGPLNRPISRAMARWTFSRCSARSTRDRASAHLLDQWHLDYVLAPDPVWALAGTPPGEGLSCASPQMPRVQVTASEGAAPPCLAVVLRRHPQLTEDRLDCIIQALGQIQAQNQAKLLLLPFQRSQDYEIALQIQTRLPNPSELVMLEDPRRLKGIFQRIDLVIAMRLHALIMAASEGCRGYALSYDPKVRQLMEDLHLPGIDLETLPPHPQSLIQDWQQALESPASFDSGIIRDRIEAAKAHQQLLHQVLGKG</sequence>
<organism evidence="2 3">
    <name type="scientific">Lyngbya confervoides BDU141951</name>
    <dbReference type="NCBI Taxonomy" id="1574623"/>
    <lineage>
        <taxon>Bacteria</taxon>
        <taxon>Bacillati</taxon>
        <taxon>Cyanobacteriota</taxon>
        <taxon>Cyanophyceae</taxon>
        <taxon>Oscillatoriophycideae</taxon>
        <taxon>Oscillatoriales</taxon>
        <taxon>Microcoleaceae</taxon>
        <taxon>Lyngbya</taxon>
    </lineage>
</organism>
<dbReference type="EMBL" id="JTHE03000015">
    <property type="protein sequence ID" value="MCM1981662.1"/>
    <property type="molecule type" value="Genomic_DNA"/>
</dbReference>
<accession>A0ABD4SYW2</accession>
<name>A0ABD4SYW2_9CYAN</name>
<dbReference type="InterPro" id="IPR007345">
    <property type="entry name" value="Polysacch_pyruvyl_Trfase"/>
</dbReference>
<dbReference type="GO" id="GO:0016740">
    <property type="term" value="F:transferase activity"/>
    <property type="evidence" value="ECO:0007669"/>
    <property type="project" value="UniProtKB-KW"/>
</dbReference>
<feature type="domain" description="Polysaccharide pyruvyl transferase" evidence="1">
    <location>
        <begin position="17"/>
        <end position="300"/>
    </location>
</feature>
<protein>
    <submittedName>
        <fullName evidence="2">Polysaccharide pyruvyl transferase CsaB</fullName>
    </submittedName>
</protein>
<dbReference type="Proteomes" id="UP000031561">
    <property type="component" value="Unassembled WGS sequence"/>
</dbReference>
<reference evidence="2 3" key="1">
    <citation type="journal article" date="2015" name="Genome Announc.">
        <title>Draft Genome Sequence of Filamentous Marine Cyanobacterium Lyngbya confervoides Strain BDU141951.</title>
        <authorList>
            <person name="Chandrababunaidu M.M."/>
            <person name="Sen D."/>
            <person name="Tripathy S."/>
        </authorList>
    </citation>
    <scope>NUCLEOTIDE SEQUENCE [LARGE SCALE GENOMIC DNA]</scope>
    <source>
        <strain evidence="2 3">BDU141951</strain>
    </source>
</reference>
<dbReference type="Pfam" id="PF04230">
    <property type="entry name" value="PS_pyruv_trans"/>
    <property type="match status" value="1"/>
</dbReference>
<keyword evidence="3" id="KW-1185">Reference proteome</keyword>
<evidence type="ECO:0000259" key="1">
    <source>
        <dbReference type="Pfam" id="PF04230"/>
    </source>
</evidence>
<proteinExistence type="predicted"/>
<gene>
    <name evidence="2" type="primary">csaB</name>
    <name evidence="2" type="ORF">QQ91_0002295</name>
</gene>
<comment type="caution">
    <text evidence="2">The sequence shown here is derived from an EMBL/GenBank/DDBJ whole genome shotgun (WGS) entry which is preliminary data.</text>
</comment>
<dbReference type="RefSeq" id="WP_166279518.1">
    <property type="nucleotide sequence ID" value="NZ_JTHE03000015.1"/>
</dbReference>
<keyword evidence="2" id="KW-0808">Transferase</keyword>
<dbReference type="AlphaFoldDB" id="A0ABD4SYW2"/>
<dbReference type="PANTHER" id="PTHR36836:SF1">
    <property type="entry name" value="COLANIC ACID BIOSYNTHESIS PROTEIN WCAK"/>
    <property type="match status" value="1"/>
</dbReference>
<dbReference type="NCBIfam" id="TIGR03609">
    <property type="entry name" value="S_layer_CsaB"/>
    <property type="match status" value="1"/>
</dbReference>
<dbReference type="PANTHER" id="PTHR36836">
    <property type="entry name" value="COLANIC ACID BIOSYNTHESIS PROTEIN WCAK"/>
    <property type="match status" value="1"/>
</dbReference>
<evidence type="ECO:0000313" key="3">
    <source>
        <dbReference type="Proteomes" id="UP000031561"/>
    </source>
</evidence>